<feature type="transmembrane region" description="Helical" evidence="1">
    <location>
        <begin position="31"/>
        <end position="50"/>
    </location>
</feature>
<keyword evidence="3" id="KW-1185">Reference proteome</keyword>
<dbReference type="RefSeq" id="XP_067069592.1">
    <property type="nucleotide sequence ID" value="XM_067211797.1"/>
</dbReference>
<proteinExistence type="predicted"/>
<evidence type="ECO:0000256" key="1">
    <source>
        <dbReference type="SAM" id="Phobius"/>
    </source>
</evidence>
<dbReference type="VEuPathDB" id="CryptoDB:cand_015620"/>
<dbReference type="Proteomes" id="UP000186804">
    <property type="component" value="Unassembled WGS sequence"/>
</dbReference>
<reference evidence="2 3" key="1">
    <citation type="submission" date="2016-10" db="EMBL/GenBank/DDBJ databases">
        <title>Reductive evolution of mitochondrial metabolism and differential evolution of invasion-related proteins in Cryptosporidium.</title>
        <authorList>
            <person name="Liu S."/>
            <person name="Roellig D.M."/>
            <person name="Guo Y."/>
            <person name="Li N."/>
            <person name="Frace M.A."/>
            <person name="Tang K."/>
            <person name="Zhang L."/>
            <person name="Feng Y."/>
            <person name="Xiao L."/>
        </authorList>
    </citation>
    <scope>NUCLEOTIDE SEQUENCE [LARGE SCALE GENOMIC DNA]</scope>
    <source>
        <strain evidence="2">30847</strain>
    </source>
</reference>
<evidence type="ECO:0000313" key="3">
    <source>
        <dbReference type="Proteomes" id="UP000186804"/>
    </source>
</evidence>
<keyword evidence="1" id="KW-1133">Transmembrane helix</keyword>
<gene>
    <name evidence="2" type="ORF">cand_015620</name>
</gene>
<keyword evidence="1" id="KW-0472">Membrane</keyword>
<organism evidence="2 3">
    <name type="scientific">Cryptosporidium andersoni</name>
    <dbReference type="NCBI Taxonomy" id="117008"/>
    <lineage>
        <taxon>Eukaryota</taxon>
        <taxon>Sar</taxon>
        <taxon>Alveolata</taxon>
        <taxon>Apicomplexa</taxon>
        <taxon>Conoidasida</taxon>
        <taxon>Coccidia</taxon>
        <taxon>Eucoccidiorida</taxon>
        <taxon>Eimeriorina</taxon>
        <taxon>Cryptosporidiidae</taxon>
        <taxon>Cryptosporidium</taxon>
    </lineage>
</organism>
<comment type="caution">
    <text evidence="2">The sequence shown here is derived from an EMBL/GenBank/DDBJ whole genome shotgun (WGS) entry which is preliminary data.</text>
</comment>
<dbReference type="EMBL" id="LRBS01000031">
    <property type="protein sequence ID" value="OII77746.1"/>
    <property type="molecule type" value="Genomic_DNA"/>
</dbReference>
<evidence type="ECO:0000313" key="2">
    <source>
        <dbReference type="EMBL" id="OII77746.1"/>
    </source>
</evidence>
<protein>
    <recommendedName>
        <fullName evidence="4">Mitochondrial import receptor subunit TOM22</fullName>
    </recommendedName>
</protein>
<accession>A0A1J4MU26</accession>
<dbReference type="OrthoDB" id="354466at2759"/>
<keyword evidence="1" id="KW-0812">Transmembrane</keyword>
<sequence>MSYEKFIEKIPVARNRLINICSDGIWLGSQLLWIGVTSILTLAVPVLFHYEKECQMFELHAQMIQAQSNINSNISQ</sequence>
<dbReference type="AlphaFoldDB" id="A0A1J4MU26"/>
<evidence type="ECO:0008006" key="4">
    <source>
        <dbReference type="Google" id="ProtNLM"/>
    </source>
</evidence>
<dbReference type="GeneID" id="92365747"/>
<name>A0A1J4MU26_9CRYT</name>